<sequence length="282" mass="31012">MIQEETQLQNYIHQFTATIVGYVPNVIKAIFILFIGLIIIKILRRVITGIMTKNADHDPTLLKFVLDVATWILRAFIFVAVIGALGVETTTFAAAIGAAGIAIGLSLQGSLSNFAGGLLIILFKPFRIGDYIEAQGQGGTVNSIQIFSTRIITSNNQVVYMPNGTLSNNTIKNFSQEPLRRAEVVLGVGYNSDLKHVKEVIYKVIKSDDKILTEPGASIEIKGLAENSVDLVVFLWAERPKYGAMVSDFYENIKIAFEQEGIEIPFPQRDIHVKPDGKNTVA</sequence>
<feature type="transmembrane region" description="Helical" evidence="7">
    <location>
        <begin position="26"/>
        <end position="43"/>
    </location>
</feature>
<feature type="domain" description="Mechanosensitive ion channel MscS C-terminal" evidence="9">
    <location>
        <begin position="183"/>
        <end position="264"/>
    </location>
</feature>
<comment type="subcellular location">
    <subcellularLocation>
        <location evidence="1">Cell membrane</location>
        <topology evidence="1">Multi-pass membrane protein</topology>
    </subcellularLocation>
</comment>
<evidence type="ECO:0000256" key="5">
    <source>
        <dbReference type="ARBA" id="ARBA00022989"/>
    </source>
</evidence>
<dbReference type="InterPro" id="IPR008910">
    <property type="entry name" value="MSC_TM_helix"/>
</dbReference>
<dbReference type="Gene3D" id="1.10.287.1260">
    <property type="match status" value="1"/>
</dbReference>
<evidence type="ECO:0000256" key="4">
    <source>
        <dbReference type="ARBA" id="ARBA00022692"/>
    </source>
</evidence>
<dbReference type="PANTHER" id="PTHR30221:SF1">
    <property type="entry name" value="SMALL-CONDUCTANCE MECHANOSENSITIVE CHANNEL"/>
    <property type="match status" value="1"/>
</dbReference>
<evidence type="ECO:0000256" key="6">
    <source>
        <dbReference type="ARBA" id="ARBA00023136"/>
    </source>
</evidence>
<dbReference type="GO" id="GO:0008381">
    <property type="term" value="F:mechanosensitive monoatomic ion channel activity"/>
    <property type="evidence" value="ECO:0007669"/>
    <property type="project" value="InterPro"/>
</dbReference>
<dbReference type="Gene3D" id="2.30.30.60">
    <property type="match status" value="1"/>
</dbReference>
<dbReference type="STRING" id="1121895.GCA_000378485_01163"/>
<dbReference type="SUPFAM" id="SSF50182">
    <property type="entry name" value="Sm-like ribonucleoproteins"/>
    <property type="match status" value="1"/>
</dbReference>
<keyword evidence="3" id="KW-1003">Cell membrane</keyword>
<dbReference type="InterPro" id="IPR010920">
    <property type="entry name" value="LSM_dom_sf"/>
</dbReference>
<comment type="caution">
    <text evidence="10">The sequence shown here is derived from an EMBL/GenBank/DDBJ whole genome shotgun (WGS) entry which is preliminary data.</text>
</comment>
<evidence type="ECO:0000259" key="9">
    <source>
        <dbReference type="Pfam" id="PF21082"/>
    </source>
</evidence>
<dbReference type="Pfam" id="PF05552">
    <property type="entry name" value="MS_channel_1st_1"/>
    <property type="match status" value="1"/>
</dbReference>
<dbReference type="Pfam" id="PF21082">
    <property type="entry name" value="MS_channel_3rd"/>
    <property type="match status" value="1"/>
</dbReference>
<dbReference type="RefSeq" id="WP_020212293.1">
    <property type="nucleotide sequence ID" value="NZ_JRLX01000002.1"/>
</dbReference>
<evidence type="ECO:0000256" key="3">
    <source>
        <dbReference type="ARBA" id="ARBA00022475"/>
    </source>
</evidence>
<dbReference type="InterPro" id="IPR011066">
    <property type="entry name" value="MscS_channel_C_sf"/>
</dbReference>
<dbReference type="InterPro" id="IPR045275">
    <property type="entry name" value="MscS_archaea/bacteria_type"/>
</dbReference>
<dbReference type="InterPro" id="IPR006685">
    <property type="entry name" value="MscS_channel_2nd"/>
</dbReference>
<gene>
    <name evidence="10" type="ORF">Q765_03065</name>
</gene>
<dbReference type="PANTHER" id="PTHR30221">
    <property type="entry name" value="SMALL-CONDUCTANCE MECHANOSENSITIVE CHANNEL"/>
    <property type="match status" value="1"/>
</dbReference>
<dbReference type="EMBL" id="JRLX01000002">
    <property type="protein sequence ID" value="KGO88056.1"/>
    <property type="molecule type" value="Genomic_DNA"/>
</dbReference>
<dbReference type="GO" id="GO:0005886">
    <property type="term" value="C:plasma membrane"/>
    <property type="evidence" value="ECO:0007669"/>
    <property type="project" value="UniProtKB-SubCell"/>
</dbReference>
<evidence type="ECO:0000256" key="2">
    <source>
        <dbReference type="ARBA" id="ARBA00008017"/>
    </source>
</evidence>
<protein>
    <submittedName>
        <fullName evidence="10">Mechanosensitive ion channel protein MscS</fullName>
    </submittedName>
</protein>
<dbReference type="AlphaFoldDB" id="A0A0A2M8T3"/>
<dbReference type="OrthoDB" id="9809206at2"/>
<feature type="domain" description="Mechanosensitive ion channel MscS" evidence="8">
    <location>
        <begin position="110"/>
        <end position="175"/>
    </location>
</feature>
<feature type="transmembrane region" description="Helical" evidence="7">
    <location>
        <begin position="92"/>
        <end position="123"/>
    </location>
</feature>
<proteinExistence type="inferred from homology"/>
<comment type="similarity">
    <text evidence="2">Belongs to the MscS (TC 1.A.23) family.</text>
</comment>
<evidence type="ECO:0000313" key="11">
    <source>
        <dbReference type="Proteomes" id="UP000030152"/>
    </source>
</evidence>
<dbReference type="InterPro" id="IPR011014">
    <property type="entry name" value="MscS_channel_TM-2"/>
</dbReference>
<dbReference type="Pfam" id="PF00924">
    <property type="entry name" value="MS_channel_2nd"/>
    <property type="match status" value="1"/>
</dbReference>
<feature type="transmembrane region" description="Helical" evidence="7">
    <location>
        <begin position="64"/>
        <end position="86"/>
    </location>
</feature>
<accession>A0A0A2M8T3</accession>
<evidence type="ECO:0000256" key="1">
    <source>
        <dbReference type="ARBA" id="ARBA00004651"/>
    </source>
</evidence>
<dbReference type="SUPFAM" id="SSF82689">
    <property type="entry name" value="Mechanosensitive channel protein MscS (YggB), C-terminal domain"/>
    <property type="match status" value="1"/>
</dbReference>
<evidence type="ECO:0000313" key="10">
    <source>
        <dbReference type="EMBL" id="KGO88056.1"/>
    </source>
</evidence>
<dbReference type="InterPro" id="IPR023408">
    <property type="entry name" value="MscS_beta-dom_sf"/>
</dbReference>
<dbReference type="eggNOG" id="COG0668">
    <property type="taxonomic scope" value="Bacteria"/>
</dbReference>
<reference evidence="10 11" key="1">
    <citation type="submission" date="2013-09" db="EMBL/GenBank/DDBJ databases">
        <authorList>
            <person name="Zeng Z."/>
            <person name="Chen C."/>
        </authorList>
    </citation>
    <scope>NUCLEOTIDE SEQUENCE [LARGE SCALE GENOMIC DNA]</scope>
    <source>
        <strain evidence="10 11">WB 3.3-2</strain>
    </source>
</reference>
<keyword evidence="5 7" id="KW-1133">Transmembrane helix</keyword>
<evidence type="ECO:0000256" key="7">
    <source>
        <dbReference type="SAM" id="Phobius"/>
    </source>
</evidence>
<name>A0A0A2M8T3_9FLAO</name>
<keyword evidence="6 7" id="KW-0472">Membrane</keyword>
<dbReference type="Proteomes" id="UP000030152">
    <property type="component" value="Unassembled WGS sequence"/>
</dbReference>
<dbReference type="Gene3D" id="3.30.70.100">
    <property type="match status" value="1"/>
</dbReference>
<dbReference type="InterPro" id="IPR049278">
    <property type="entry name" value="MS_channel_C"/>
</dbReference>
<evidence type="ECO:0000259" key="8">
    <source>
        <dbReference type="Pfam" id="PF00924"/>
    </source>
</evidence>
<keyword evidence="4 7" id="KW-0812">Transmembrane</keyword>
<organism evidence="10 11">
    <name type="scientific">Flavobacterium rivuli WB 3.3-2 = DSM 21788</name>
    <dbReference type="NCBI Taxonomy" id="1121895"/>
    <lineage>
        <taxon>Bacteria</taxon>
        <taxon>Pseudomonadati</taxon>
        <taxon>Bacteroidota</taxon>
        <taxon>Flavobacteriia</taxon>
        <taxon>Flavobacteriales</taxon>
        <taxon>Flavobacteriaceae</taxon>
        <taxon>Flavobacterium</taxon>
    </lineage>
</organism>
<keyword evidence="11" id="KW-1185">Reference proteome</keyword>
<dbReference type="SUPFAM" id="SSF82861">
    <property type="entry name" value="Mechanosensitive channel protein MscS (YggB), transmembrane region"/>
    <property type="match status" value="1"/>
</dbReference>